<reference evidence="1 2" key="1">
    <citation type="submission" date="2022-05" db="EMBL/GenBank/DDBJ databases">
        <title>Novel Pseudomonas spp. Isolated from a Rainbow Trout Aquaculture Facility.</title>
        <authorList>
            <person name="Testerman T."/>
            <person name="Graf J."/>
        </authorList>
    </citation>
    <scope>NUCLEOTIDE SEQUENCE [LARGE SCALE GENOMIC DNA]</scope>
    <source>
        <strain evidence="1 2">ID1042</strain>
    </source>
</reference>
<dbReference type="Proteomes" id="UP001148185">
    <property type="component" value="Unassembled WGS sequence"/>
</dbReference>
<comment type="caution">
    <text evidence="1">The sequence shown here is derived from an EMBL/GenBank/DDBJ whole genome shotgun (WGS) entry which is preliminary data.</text>
</comment>
<evidence type="ECO:0000313" key="1">
    <source>
        <dbReference type="EMBL" id="MDD1011356.1"/>
    </source>
</evidence>
<protein>
    <submittedName>
        <fullName evidence="1">Integrase</fullName>
    </submittedName>
</protein>
<name>A0A9X4HCU0_9PSED</name>
<organism evidence="1 2">
    <name type="scientific">Pseudomonas shahriarae</name>
    <dbReference type="NCBI Taxonomy" id="2745512"/>
    <lineage>
        <taxon>Bacteria</taxon>
        <taxon>Pseudomonadati</taxon>
        <taxon>Pseudomonadota</taxon>
        <taxon>Gammaproteobacteria</taxon>
        <taxon>Pseudomonadales</taxon>
        <taxon>Pseudomonadaceae</taxon>
        <taxon>Pseudomonas</taxon>
    </lineage>
</organism>
<gene>
    <name evidence="1" type="ORF">M5G27_28195</name>
</gene>
<feature type="non-terminal residue" evidence="1">
    <location>
        <position position="91"/>
    </location>
</feature>
<evidence type="ECO:0000313" key="2">
    <source>
        <dbReference type="Proteomes" id="UP001148185"/>
    </source>
</evidence>
<accession>A0A9X4HCU0</accession>
<proteinExistence type="predicted"/>
<keyword evidence="2" id="KW-1185">Reference proteome</keyword>
<dbReference type="AlphaFoldDB" id="A0A9X4HCU0"/>
<sequence>MSASAVSGLYAAMGNLGAVAPDAAMLDINFKPSSEFVLCRNKHGTPTAIYKEWIWDFNPYRLGATRVTKFRFDKILKSIGPENKALIDEVK</sequence>
<dbReference type="EMBL" id="JAMDHA010000043">
    <property type="protein sequence ID" value="MDD1011356.1"/>
    <property type="molecule type" value="Genomic_DNA"/>
</dbReference>